<feature type="region of interest" description="Disordered" evidence="1">
    <location>
        <begin position="17"/>
        <end position="40"/>
    </location>
</feature>
<feature type="compositionally biased region" description="Basic and acidic residues" evidence="1">
    <location>
        <begin position="17"/>
        <end position="28"/>
    </location>
</feature>
<reference evidence="3" key="1">
    <citation type="journal article" date="2021" name="G3 (Bethesda)">
        <title>Chromosome assembled and annotated genome sequence of Aspergillus flavus NRRL 3357.</title>
        <authorList>
            <person name="Skerker J.M."/>
            <person name="Pianalto K.M."/>
            <person name="Mondo S.J."/>
            <person name="Yang K."/>
            <person name="Arkin A.P."/>
            <person name="Keller N.P."/>
            <person name="Grigoriev I.V."/>
            <person name="Louise Glass N.L."/>
        </authorList>
    </citation>
    <scope>NUCLEOTIDE SEQUENCE [LARGE SCALE GENOMIC DNA]</scope>
    <source>
        <strain evidence="3">ATCC 200026 / FGSC A1120 / IAM 13836 / NRRL 3357 / JCM 12722 / SRRC 167</strain>
    </source>
</reference>
<sequence>MCRQVCYGGISQPVRWEKKGTPDLEGGNKKKRNVPLSETEDQTKNDLYSHLLGVGSGGNSMIHLMAMTDEVKGQKMVNMILDWTTWEEWKSLKGIKH</sequence>
<evidence type="ECO:0000313" key="2">
    <source>
        <dbReference type="EMBL" id="QRD86149.1"/>
    </source>
</evidence>
<protein>
    <submittedName>
        <fullName evidence="2">Uncharacterized protein</fullName>
    </submittedName>
</protein>
<dbReference type="EMBL" id="CP044620">
    <property type="protein sequence ID" value="QRD86149.1"/>
    <property type="molecule type" value="Genomic_DNA"/>
</dbReference>
<dbReference type="Proteomes" id="UP000596276">
    <property type="component" value="Chromosome 3"/>
</dbReference>
<organism evidence="2 3">
    <name type="scientific">Aspergillus flavus (strain ATCC 200026 / FGSC A1120 / IAM 13836 / NRRL 3357 / JCM 12722 / SRRC 167)</name>
    <dbReference type="NCBI Taxonomy" id="332952"/>
    <lineage>
        <taxon>Eukaryota</taxon>
        <taxon>Fungi</taxon>
        <taxon>Dikarya</taxon>
        <taxon>Ascomycota</taxon>
        <taxon>Pezizomycotina</taxon>
        <taxon>Eurotiomycetes</taxon>
        <taxon>Eurotiomycetidae</taxon>
        <taxon>Eurotiales</taxon>
        <taxon>Aspergillaceae</taxon>
        <taxon>Aspergillus</taxon>
        <taxon>Aspergillus subgen. Circumdati</taxon>
    </lineage>
</organism>
<evidence type="ECO:0000313" key="3">
    <source>
        <dbReference type="Proteomes" id="UP000596276"/>
    </source>
</evidence>
<name>A0A7U2MLW3_ASPFN</name>
<accession>A0A7U2MLW3</accession>
<dbReference type="AlphaFoldDB" id="A0A7U2MLW3"/>
<dbReference type="VEuPathDB" id="FungiDB:F9C07_6998"/>
<keyword evidence="3" id="KW-1185">Reference proteome</keyword>
<evidence type="ECO:0000256" key="1">
    <source>
        <dbReference type="SAM" id="MobiDB-lite"/>
    </source>
</evidence>
<proteinExistence type="predicted"/>
<gene>
    <name evidence="2" type="ORF">F9C07_6998</name>
</gene>